<accession>A0A6G0VV47</accession>
<evidence type="ECO:0000313" key="1">
    <source>
        <dbReference type="EMBL" id="KAF0710786.1"/>
    </source>
</evidence>
<keyword evidence="2" id="KW-1185">Reference proteome</keyword>
<gene>
    <name evidence="1" type="ORF">FWK35_00031173</name>
</gene>
<comment type="caution">
    <text evidence="1">The sequence shown here is derived from an EMBL/GenBank/DDBJ whole genome shotgun (WGS) entry which is preliminary data.</text>
</comment>
<dbReference type="OrthoDB" id="6617361at2759"/>
<proteinExistence type="predicted"/>
<organism evidence="1 2">
    <name type="scientific">Aphis craccivora</name>
    <name type="common">Cowpea aphid</name>
    <dbReference type="NCBI Taxonomy" id="307492"/>
    <lineage>
        <taxon>Eukaryota</taxon>
        <taxon>Metazoa</taxon>
        <taxon>Ecdysozoa</taxon>
        <taxon>Arthropoda</taxon>
        <taxon>Hexapoda</taxon>
        <taxon>Insecta</taxon>
        <taxon>Pterygota</taxon>
        <taxon>Neoptera</taxon>
        <taxon>Paraneoptera</taxon>
        <taxon>Hemiptera</taxon>
        <taxon>Sternorrhyncha</taxon>
        <taxon>Aphidomorpha</taxon>
        <taxon>Aphidoidea</taxon>
        <taxon>Aphididae</taxon>
        <taxon>Aphidini</taxon>
        <taxon>Aphis</taxon>
        <taxon>Aphis</taxon>
    </lineage>
</organism>
<sequence length="89" mass="10459">GCRFHLTQAWYRNVKKYGLATEYQNNTSIGNWIQYTFGLIFLEPSEVSDCFTQDLMAECPTDEKLVKYCYYLVENYISEDSVFSPTLWA</sequence>
<dbReference type="Proteomes" id="UP000478052">
    <property type="component" value="Unassembled WGS sequence"/>
</dbReference>
<dbReference type="EMBL" id="VUJU01011531">
    <property type="protein sequence ID" value="KAF0710786.1"/>
    <property type="molecule type" value="Genomic_DNA"/>
</dbReference>
<feature type="non-terminal residue" evidence="1">
    <location>
        <position position="1"/>
    </location>
</feature>
<evidence type="ECO:0008006" key="3">
    <source>
        <dbReference type="Google" id="ProtNLM"/>
    </source>
</evidence>
<reference evidence="1 2" key="1">
    <citation type="submission" date="2019-08" db="EMBL/GenBank/DDBJ databases">
        <title>Whole genome of Aphis craccivora.</title>
        <authorList>
            <person name="Voronova N.V."/>
            <person name="Shulinski R.S."/>
            <person name="Bandarenka Y.V."/>
            <person name="Zhorov D.G."/>
            <person name="Warner D."/>
        </authorList>
    </citation>
    <scope>NUCLEOTIDE SEQUENCE [LARGE SCALE GENOMIC DNA]</scope>
    <source>
        <strain evidence="1">180601</strain>
        <tissue evidence="1">Whole Body</tissue>
    </source>
</reference>
<name>A0A6G0VV47_APHCR</name>
<evidence type="ECO:0000313" key="2">
    <source>
        <dbReference type="Proteomes" id="UP000478052"/>
    </source>
</evidence>
<dbReference type="AlphaFoldDB" id="A0A6G0VV47"/>
<protein>
    <recommendedName>
        <fullName evidence="3">MULE domain-containing protein</fullName>
    </recommendedName>
</protein>